<reference evidence="2 3" key="1">
    <citation type="submission" date="2018-01" db="EMBL/GenBank/DDBJ databases">
        <authorList>
            <person name="Gaut B.S."/>
            <person name="Morton B.R."/>
            <person name="Clegg M.T."/>
            <person name="Duvall M.R."/>
        </authorList>
    </citation>
    <scope>NUCLEOTIDE SEQUENCE [LARGE SCALE GENOMIC DNA]</scope>
    <source>
        <strain evidence="2">GP69</strain>
    </source>
</reference>
<dbReference type="Pfam" id="PF11193">
    <property type="entry name" value="DUF2812"/>
    <property type="match status" value="1"/>
</dbReference>
<feature type="transmembrane region" description="Helical" evidence="1">
    <location>
        <begin position="138"/>
        <end position="157"/>
    </location>
</feature>
<keyword evidence="1" id="KW-0812">Transmembrane</keyword>
<feature type="transmembrane region" description="Helical" evidence="1">
    <location>
        <begin position="190"/>
        <end position="209"/>
    </location>
</feature>
<name>A0A2K4ZMR4_9FIRM</name>
<dbReference type="InterPro" id="IPR021359">
    <property type="entry name" value="DUF2812"/>
</dbReference>
<dbReference type="RefSeq" id="WP_103241668.1">
    <property type="nucleotide sequence ID" value="NZ_JANJZD010000030.1"/>
</dbReference>
<proteinExistence type="predicted"/>
<gene>
    <name evidence="2" type="ORF">AMURIS_04427</name>
</gene>
<dbReference type="EMBL" id="OFSM01000029">
    <property type="protein sequence ID" value="SOY31682.1"/>
    <property type="molecule type" value="Genomic_DNA"/>
</dbReference>
<feature type="transmembrane region" description="Helical" evidence="1">
    <location>
        <begin position="111"/>
        <end position="132"/>
    </location>
</feature>
<dbReference type="Proteomes" id="UP000236311">
    <property type="component" value="Unassembled WGS sequence"/>
</dbReference>
<evidence type="ECO:0008006" key="4">
    <source>
        <dbReference type="Google" id="ProtNLM"/>
    </source>
</evidence>
<organism evidence="2 3">
    <name type="scientific">Acetatifactor muris</name>
    <dbReference type="NCBI Taxonomy" id="879566"/>
    <lineage>
        <taxon>Bacteria</taxon>
        <taxon>Bacillati</taxon>
        <taxon>Bacillota</taxon>
        <taxon>Clostridia</taxon>
        <taxon>Lachnospirales</taxon>
        <taxon>Lachnospiraceae</taxon>
        <taxon>Acetatifactor</taxon>
    </lineage>
</organism>
<keyword evidence="3" id="KW-1185">Reference proteome</keyword>
<evidence type="ECO:0000313" key="3">
    <source>
        <dbReference type="Proteomes" id="UP000236311"/>
    </source>
</evidence>
<dbReference type="OrthoDB" id="8757095at2"/>
<feature type="transmembrane region" description="Helical" evidence="1">
    <location>
        <begin position="221"/>
        <end position="242"/>
    </location>
</feature>
<evidence type="ECO:0000313" key="2">
    <source>
        <dbReference type="EMBL" id="SOY31682.1"/>
    </source>
</evidence>
<evidence type="ECO:0000256" key="1">
    <source>
        <dbReference type="SAM" id="Phobius"/>
    </source>
</evidence>
<keyword evidence="1" id="KW-1133">Transmembrane helix</keyword>
<dbReference type="AlphaFoldDB" id="A0A2K4ZMR4"/>
<protein>
    <recommendedName>
        <fullName evidence="4">DUF2812 domain-containing protein</fullName>
    </recommendedName>
</protein>
<sequence length="246" mass="28093">MVRFRLYFNKDKETAYLNEMVGKGYAMKNFFAGFYLFERCQPGEYIYQVDIGEAMFQVSRDYREFMQDMGVEIVCTWGLWVLLRKKAAEGPFVLYTDVESNIRHYERIRRMFKTVAILEVIFAAVNLFGVIAGGGTTTVALSAFFCFLLTALAVCFVREIARVDGILEELRGRIGREQPKECWRGGRRPSLFLAVGLLLNGITYLMPAVEESSRMEFPYGFVKGCLQGVALVFFVIGIVNTMRSGR</sequence>
<keyword evidence="1" id="KW-0472">Membrane</keyword>
<accession>A0A2K4ZMR4</accession>